<keyword evidence="2" id="KW-0472">Membrane</keyword>
<proteinExistence type="predicted"/>
<protein>
    <submittedName>
        <fullName evidence="3">Uncharacterized protein</fullName>
    </submittedName>
</protein>
<reference evidence="3 4" key="1">
    <citation type="submission" date="2014-11" db="EMBL/GenBank/DDBJ databases">
        <authorList>
            <person name="Zhu J."/>
            <person name="Qi W."/>
            <person name="Song R."/>
        </authorList>
    </citation>
    <scope>NUCLEOTIDE SEQUENCE [LARGE SCALE GENOMIC DNA]</scope>
</reference>
<dbReference type="AlphaFoldDB" id="A0A0G4EQB7"/>
<dbReference type="Proteomes" id="UP000041254">
    <property type="component" value="Unassembled WGS sequence"/>
</dbReference>
<dbReference type="InParanoid" id="A0A0G4EQB7"/>
<dbReference type="PhylomeDB" id="A0A0G4EQB7"/>
<feature type="transmembrane region" description="Helical" evidence="2">
    <location>
        <begin position="87"/>
        <end position="106"/>
    </location>
</feature>
<accession>A0A0G4EQB7</accession>
<evidence type="ECO:0000313" key="4">
    <source>
        <dbReference type="Proteomes" id="UP000041254"/>
    </source>
</evidence>
<evidence type="ECO:0000256" key="1">
    <source>
        <dbReference type="SAM" id="MobiDB-lite"/>
    </source>
</evidence>
<sequence>MGNCVRCDVVQTIVQTDAEEEESVEAASESSADHHGGSSSDVFAGLPPAVVQSDIAPFVGVASLLCFRRSSKAFHALFGVAFFQQQLARFLAALDALLGAILIVTIPQLPLLSSSQPVIIQLVRRIFFFEGCGDWTRWKAPLTILYLHRRKPLVLGEGSFAVVSSNKEAFVGQPEAMRQWRVLAARLEVDKRTFAQWVDGSASTSIFNYTKGGRYQQYSLLDAASPLFPDDYDADNPPVSVPEHADLPSLTSLVTEMLLSVKDSMHHAVKTCRSTRAGSSLRQRCLSLLADGASSPTVCRVRLRSPNLSYRLFLLTDKTTSPFLAYFHVLREEAADSVSVSLGVFCDEGAPHDGTHELFVRCVGAEMGMRVWEEIDE</sequence>
<gene>
    <name evidence="3" type="ORF">Vbra_12686</name>
</gene>
<feature type="region of interest" description="Disordered" evidence="1">
    <location>
        <begin position="18"/>
        <end position="38"/>
    </location>
</feature>
<evidence type="ECO:0000256" key="2">
    <source>
        <dbReference type="SAM" id="Phobius"/>
    </source>
</evidence>
<dbReference type="EMBL" id="CDMY01000289">
    <property type="protein sequence ID" value="CEL99819.1"/>
    <property type="molecule type" value="Genomic_DNA"/>
</dbReference>
<evidence type="ECO:0000313" key="3">
    <source>
        <dbReference type="EMBL" id="CEL99819.1"/>
    </source>
</evidence>
<keyword evidence="2" id="KW-1133">Transmembrane helix</keyword>
<organism evidence="3 4">
    <name type="scientific">Vitrella brassicaformis (strain CCMP3155)</name>
    <dbReference type="NCBI Taxonomy" id="1169540"/>
    <lineage>
        <taxon>Eukaryota</taxon>
        <taxon>Sar</taxon>
        <taxon>Alveolata</taxon>
        <taxon>Colpodellida</taxon>
        <taxon>Vitrellaceae</taxon>
        <taxon>Vitrella</taxon>
    </lineage>
</organism>
<keyword evidence="4" id="KW-1185">Reference proteome</keyword>
<name>A0A0G4EQB7_VITBC</name>
<dbReference type="VEuPathDB" id="CryptoDB:Vbra_12686"/>
<keyword evidence="2" id="KW-0812">Transmembrane</keyword>